<dbReference type="PANTHER" id="PTHR34145:SF51">
    <property type="entry name" value="FBD DOMAIN-CONTAINING PROTEIN"/>
    <property type="match status" value="1"/>
</dbReference>
<dbReference type="Proteomes" id="UP000596660">
    <property type="component" value="Unplaced"/>
</dbReference>
<dbReference type="Pfam" id="PF23622">
    <property type="entry name" value="LRR_At1g61320_AtMIF1"/>
    <property type="match status" value="2"/>
</dbReference>
<evidence type="ECO:0000259" key="1">
    <source>
        <dbReference type="PROSITE" id="PS50181"/>
    </source>
</evidence>
<dbReference type="InterPro" id="IPR032675">
    <property type="entry name" value="LRR_dom_sf"/>
</dbReference>
<dbReference type="EnsemblPlants" id="AUR62006703-RA">
    <property type="protein sequence ID" value="AUR62006703-RA:cds"/>
    <property type="gene ID" value="AUR62006703"/>
</dbReference>
<dbReference type="InterPro" id="IPR001810">
    <property type="entry name" value="F-box_dom"/>
</dbReference>
<dbReference type="InterPro" id="IPR036047">
    <property type="entry name" value="F-box-like_dom_sf"/>
</dbReference>
<name>A0A803L4B4_CHEQI</name>
<dbReference type="InterPro" id="IPR053781">
    <property type="entry name" value="F-box_AtFBL13-like"/>
</dbReference>
<dbReference type="Pfam" id="PF00646">
    <property type="entry name" value="F-box"/>
    <property type="match status" value="1"/>
</dbReference>
<accession>A0A803L4B4</accession>
<dbReference type="Gene3D" id="1.20.1280.50">
    <property type="match status" value="1"/>
</dbReference>
<evidence type="ECO:0000313" key="3">
    <source>
        <dbReference type="Proteomes" id="UP000596660"/>
    </source>
</evidence>
<dbReference type="CDD" id="cd22160">
    <property type="entry name" value="F-box_AtFBL13-like"/>
    <property type="match status" value="1"/>
</dbReference>
<dbReference type="InterPro" id="IPR053772">
    <property type="entry name" value="At1g61320/At1g61330-like"/>
</dbReference>
<reference evidence="2" key="1">
    <citation type="journal article" date="2017" name="Nature">
        <title>The genome of Chenopodium quinoa.</title>
        <authorList>
            <person name="Jarvis D.E."/>
            <person name="Ho Y.S."/>
            <person name="Lightfoot D.J."/>
            <person name="Schmoeckel S.M."/>
            <person name="Li B."/>
            <person name="Borm T.J.A."/>
            <person name="Ohyanagi H."/>
            <person name="Mineta K."/>
            <person name="Michell C.T."/>
            <person name="Saber N."/>
            <person name="Kharbatia N.M."/>
            <person name="Rupper R.R."/>
            <person name="Sharp A.R."/>
            <person name="Dally N."/>
            <person name="Boughton B.A."/>
            <person name="Woo Y.H."/>
            <person name="Gao G."/>
            <person name="Schijlen E.G.W.M."/>
            <person name="Guo X."/>
            <person name="Momin A.A."/>
            <person name="Negrao S."/>
            <person name="Al-Babili S."/>
            <person name="Gehring C."/>
            <person name="Roessner U."/>
            <person name="Jung C."/>
            <person name="Murphy K."/>
            <person name="Arold S.T."/>
            <person name="Gojobori T."/>
            <person name="van der Linden C.G."/>
            <person name="van Loo E.N."/>
            <person name="Jellen E.N."/>
            <person name="Maughan P.J."/>
            <person name="Tester M."/>
        </authorList>
    </citation>
    <scope>NUCLEOTIDE SEQUENCE [LARGE SCALE GENOMIC DNA]</scope>
    <source>
        <strain evidence="2">cv. PI 614886</strain>
    </source>
</reference>
<dbReference type="PANTHER" id="PTHR34145">
    <property type="entry name" value="OS02G0105600 PROTEIN"/>
    <property type="match status" value="1"/>
</dbReference>
<keyword evidence="3" id="KW-1185">Reference proteome</keyword>
<dbReference type="SUPFAM" id="SSF81383">
    <property type="entry name" value="F-box domain"/>
    <property type="match status" value="1"/>
</dbReference>
<dbReference type="Gramene" id="AUR62006703-RA">
    <property type="protein sequence ID" value="AUR62006703-RA:cds"/>
    <property type="gene ID" value="AUR62006703"/>
</dbReference>
<dbReference type="AlphaFoldDB" id="A0A803L4B4"/>
<organism evidence="2 3">
    <name type="scientific">Chenopodium quinoa</name>
    <name type="common">Quinoa</name>
    <dbReference type="NCBI Taxonomy" id="63459"/>
    <lineage>
        <taxon>Eukaryota</taxon>
        <taxon>Viridiplantae</taxon>
        <taxon>Streptophyta</taxon>
        <taxon>Embryophyta</taxon>
        <taxon>Tracheophyta</taxon>
        <taxon>Spermatophyta</taxon>
        <taxon>Magnoliopsida</taxon>
        <taxon>eudicotyledons</taxon>
        <taxon>Gunneridae</taxon>
        <taxon>Pentapetalae</taxon>
        <taxon>Caryophyllales</taxon>
        <taxon>Chenopodiaceae</taxon>
        <taxon>Chenopodioideae</taxon>
        <taxon>Atripliceae</taxon>
        <taxon>Chenopodium</taxon>
    </lineage>
</organism>
<reference evidence="2" key="2">
    <citation type="submission" date="2021-03" db="UniProtKB">
        <authorList>
            <consortium name="EnsemblPlants"/>
        </authorList>
    </citation>
    <scope>IDENTIFICATION</scope>
</reference>
<dbReference type="OMA" id="RVETHYY"/>
<dbReference type="Gene3D" id="3.80.10.10">
    <property type="entry name" value="Ribonuclease Inhibitor"/>
    <property type="match status" value="1"/>
</dbReference>
<dbReference type="InterPro" id="IPR055357">
    <property type="entry name" value="LRR_At1g61320_AtMIF1"/>
</dbReference>
<dbReference type="SUPFAM" id="SSF52047">
    <property type="entry name" value="RNI-like"/>
    <property type="match status" value="1"/>
</dbReference>
<evidence type="ECO:0000313" key="2">
    <source>
        <dbReference type="EnsemblPlants" id="AUR62006703-RA:cds"/>
    </source>
</evidence>
<sequence length="495" mass="56792">MEKRIQNSDRISNLPEPIKTHILSYLSTRDAARTSILSSSWRALWIQLPIFDFGRFNLNSLLDVDDMPSDDDDSTRMKRESIVKEREEFYAFLDRTLGSISKLEVLKLYIPQYELELKSRLDHWLDCVVGCRVRTLSLEIGGRNGPRYSLPKSVLSVNFITTMNLKGCELISASLANTQLPSVTKLSLVNVYLDEGFMGSLAVSIPNLEALAVKSCKGFTRLEVFGLTKLVKLDVGQNCDELEVIVIDAPSLLNFIYVYEDVWKEVLQSSEIEFSDCKNLKFLKLVGSSLYDSELNTLLEDAPVLEKLFLYECHNLEDVSFSSQHLTCLEFERCRSLLTVQIDTPNLKIFHYADDELITFRGKCSFKLKKAPVYLKADIKNDKWYARLVKFLSKLGNSEQLSICVGLEEFTYEIPLKGVKKCGCWKTPAIICWRHALEKVLLENQEGDEDDTRLANFFTKGRIDEKMVSFVKSVKPKKKKTFHFVSSHWLFARIR</sequence>
<protein>
    <recommendedName>
        <fullName evidence="1">F-box domain-containing protein</fullName>
    </recommendedName>
</protein>
<proteinExistence type="predicted"/>
<dbReference type="PROSITE" id="PS50181">
    <property type="entry name" value="FBOX"/>
    <property type="match status" value="1"/>
</dbReference>
<feature type="domain" description="F-box" evidence="1">
    <location>
        <begin position="8"/>
        <end position="44"/>
    </location>
</feature>